<accession>A0A8T1V6X6</accession>
<dbReference type="InterPro" id="IPR045050">
    <property type="entry name" value="Synaptotagmin_plant"/>
</dbReference>
<keyword evidence="3" id="KW-1185">Reference proteome</keyword>
<dbReference type="PANTHER" id="PTHR10774">
    <property type="entry name" value="EXTENDED SYNAPTOTAGMIN-RELATED"/>
    <property type="match status" value="1"/>
</dbReference>
<dbReference type="Proteomes" id="UP000694044">
    <property type="component" value="Unassembled WGS sequence"/>
</dbReference>
<dbReference type="CDD" id="cd00030">
    <property type="entry name" value="C2"/>
    <property type="match status" value="1"/>
</dbReference>
<dbReference type="PANTHER" id="PTHR10774:SF190">
    <property type="entry name" value="C2 CALCIUM_LIPID-BINDING ENDONUCLEASE_EXONUCLEASE_PHOSPHATASE-RELATED"/>
    <property type="match status" value="1"/>
</dbReference>
<organism evidence="2 3">
    <name type="scientific">Phytophthora pseudosyringae</name>
    <dbReference type="NCBI Taxonomy" id="221518"/>
    <lineage>
        <taxon>Eukaryota</taxon>
        <taxon>Sar</taxon>
        <taxon>Stramenopiles</taxon>
        <taxon>Oomycota</taxon>
        <taxon>Peronosporomycetes</taxon>
        <taxon>Peronosporales</taxon>
        <taxon>Peronosporaceae</taxon>
        <taxon>Phytophthora</taxon>
    </lineage>
</organism>
<dbReference type="InterPro" id="IPR000008">
    <property type="entry name" value="C2_dom"/>
</dbReference>
<evidence type="ECO:0000313" key="3">
    <source>
        <dbReference type="Proteomes" id="UP000694044"/>
    </source>
</evidence>
<protein>
    <submittedName>
        <fullName evidence="2">Extended synaptotagmin-1</fullName>
    </submittedName>
</protein>
<dbReference type="OrthoDB" id="128762at2759"/>
<gene>
    <name evidence="2" type="primary">ESYT1_2</name>
    <name evidence="2" type="ORF">PHYPSEUDO_014618</name>
</gene>
<dbReference type="Pfam" id="PF00168">
    <property type="entry name" value="C2"/>
    <property type="match status" value="1"/>
</dbReference>
<dbReference type="EMBL" id="JAGDFM010000842">
    <property type="protein sequence ID" value="KAG7376030.1"/>
    <property type="molecule type" value="Genomic_DNA"/>
</dbReference>
<dbReference type="GO" id="GO:0005783">
    <property type="term" value="C:endoplasmic reticulum"/>
    <property type="evidence" value="ECO:0007669"/>
    <property type="project" value="TreeGrafter"/>
</dbReference>
<dbReference type="AlphaFoldDB" id="A0A8T1V6X6"/>
<dbReference type="GO" id="GO:0008289">
    <property type="term" value="F:lipid binding"/>
    <property type="evidence" value="ECO:0007669"/>
    <property type="project" value="InterPro"/>
</dbReference>
<reference evidence="2" key="1">
    <citation type="submission" date="2021-02" db="EMBL/GenBank/DDBJ databases">
        <authorList>
            <person name="Palmer J.M."/>
        </authorList>
    </citation>
    <scope>NUCLEOTIDE SEQUENCE</scope>
    <source>
        <strain evidence="2">SCRP734</strain>
    </source>
</reference>
<proteinExistence type="predicted"/>
<feature type="domain" description="C2" evidence="1">
    <location>
        <begin position="1"/>
        <end position="87"/>
    </location>
</feature>
<evidence type="ECO:0000313" key="2">
    <source>
        <dbReference type="EMBL" id="KAG7376030.1"/>
    </source>
</evidence>
<evidence type="ECO:0000259" key="1">
    <source>
        <dbReference type="PROSITE" id="PS50004"/>
    </source>
</evidence>
<sequence>MDMSCTSDPYVVFSVGCRSKQSSVKRHSLNPVHPPESFELLAGDYELDELSVVVMDSDLLEADDTIGRVQIALAPVRRALQSADSWLLEGNCGSVTLELEWHGL</sequence>
<name>A0A8T1V6X6_9STRA</name>
<comment type="caution">
    <text evidence="2">The sequence shown here is derived from an EMBL/GenBank/DDBJ whole genome shotgun (WGS) entry which is preliminary data.</text>
</comment>
<dbReference type="PROSITE" id="PS50004">
    <property type="entry name" value="C2"/>
    <property type="match status" value="1"/>
</dbReference>